<evidence type="ECO:0000313" key="1">
    <source>
        <dbReference type="EMBL" id="KAJ6407300.1"/>
    </source>
</evidence>
<protein>
    <submittedName>
        <fullName evidence="1">Uncharacterized protein</fullName>
    </submittedName>
</protein>
<gene>
    <name evidence="1" type="ORF">OIU84_010743</name>
</gene>
<comment type="caution">
    <text evidence="1">The sequence shown here is derived from an EMBL/GenBank/DDBJ whole genome shotgun (WGS) entry which is preliminary data.</text>
</comment>
<keyword evidence="2" id="KW-1185">Reference proteome</keyword>
<organism evidence="1 2">
    <name type="scientific">Salix udensis</name>
    <dbReference type="NCBI Taxonomy" id="889485"/>
    <lineage>
        <taxon>Eukaryota</taxon>
        <taxon>Viridiplantae</taxon>
        <taxon>Streptophyta</taxon>
        <taxon>Embryophyta</taxon>
        <taxon>Tracheophyta</taxon>
        <taxon>Spermatophyta</taxon>
        <taxon>Magnoliopsida</taxon>
        <taxon>eudicotyledons</taxon>
        <taxon>Gunneridae</taxon>
        <taxon>Pentapetalae</taxon>
        <taxon>rosids</taxon>
        <taxon>fabids</taxon>
        <taxon>Malpighiales</taxon>
        <taxon>Salicaceae</taxon>
        <taxon>Saliceae</taxon>
        <taxon>Salix</taxon>
    </lineage>
</organism>
<evidence type="ECO:0000313" key="2">
    <source>
        <dbReference type="Proteomes" id="UP001162972"/>
    </source>
</evidence>
<accession>A0AAD6JLR9</accession>
<sequence>MDSTENGHHHLLYKPQSSFVHLFPCRRKLQHGQGNIFTPDE</sequence>
<dbReference type="AlphaFoldDB" id="A0AAD6JLR9"/>
<name>A0AAD6JLR9_9ROSI</name>
<dbReference type="EMBL" id="JAPFFJ010000016">
    <property type="protein sequence ID" value="KAJ6407300.1"/>
    <property type="molecule type" value="Genomic_DNA"/>
</dbReference>
<proteinExistence type="predicted"/>
<dbReference type="Proteomes" id="UP001162972">
    <property type="component" value="Chromosome 6"/>
</dbReference>
<reference evidence="1 2" key="1">
    <citation type="journal article" date="2023" name="Int. J. Mol. Sci.">
        <title>De Novo Assembly and Annotation of 11 Diverse Shrub Willow (Salix) Genomes Reveals Novel Gene Organization in Sex-Linked Regions.</title>
        <authorList>
            <person name="Hyden B."/>
            <person name="Feng K."/>
            <person name="Yates T.B."/>
            <person name="Jawdy S."/>
            <person name="Cereghino C."/>
            <person name="Smart L.B."/>
            <person name="Muchero W."/>
        </authorList>
    </citation>
    <scope>NUCLEOTIDE SEQUENCE [LARGE SCALE GENOMIC DNA]</scope>
    <source>
        <tissue evidence="1">Shoot tip</tissue>
    </source>
</reference>